<dbReference type="SUPFAM" id="SSF53098">
    <property type="entry name" value="Ribonuclease H-like"/>
    <property type="match status" value="1"/>
</dbReference>
<dbReference type="Proteomes" id="UP000233551">
    <property type="component" value="Unassembled WGS sequence"/>
</dbReference>
<evidence type="ECO:0000259" key="2">
    <source>
        <dbReference type="PROSITE" id="PS50994"/>
    </source>
</evidence>
<evidence type="ECO:0000313" key="3">
    <source>
        <dbReference type="EMBL" id="PKI67468.1"/>
    </source>
</evidence>
<dbReference type="Pfam" id="PF24626">
    <property type="entry name" value="SH3_Tf2-1"/>
    <property type="match status" value="1"/>
</dbReference>
<dbReference type="GO" id="GO:0003676">
    <property type="term" value="F:nucleic acid binding"/>
    <property type="evidence" value="ECO:0007669"/>
    <property type="project" value="InterPro"/>
</dbReference>
<evidence type="ECO:0000313" key="4">
    <source>
        <dbReference type="Proteomes" id="UP000233551"/>
    </source>
</evidence>
<dbReference type="GO" id="GO:0015074">
    <property type="term" value="P:DNA integration"/>
    <property type="evidence" value="ECO:0007669"/>
    <property type="project" value="InterPro"/>
</dbReference>
<gene>
    <name evidence="3" type="ORF">CRG98_012052</name>
</gene>
<feature type="coiled-coil region" evidence="1">
    <location>
        <begin position="160"/>
        <end position="187"/>
    </location>
</feature>
<protein>
    <recommendedName>
        <fullName evidence="2">Integrase catalytic domain-containing protein</fullName>
    </recommendedName>
</protein>
<dbReference type="PANTHER" id="PTHR35046">
    <property type="entry name" value="ZINC KNUCKLE (CCHC-TYPE) FAMILY PROTEIN"/>
    <property type="match status" value="1"/>
</dbReference>
<evidence type="ECO:0000256" key="1">
    <source>
        <dbReference type="SAM" id="Coils"/>
    </source>
</evidence>
<proteinExistence type="predicted"/>
<dbReference type="PANTHER" id="PTHR35046:SF26">
    <property type="entry name" value="RNA-DIRECTED DNA POLYMERASE"/>
    <property type="match status" value="1"/>
</dbReference>
<dbReference type="PROSITE" id="PS50994">
    <property type="entry name" value="INTEGRASE"/>
    <property type="match status" value="1"/>
</dbReference>
<keyword evidence="1" id="KW-0175">Coiled coil</keyword>
<dbReference type="AlphaFoldDB" id="A0A2I0KG62"/>
<reference evidence="3 4" key="1">
    <citation type="submission" date="2017-11" db="EMBL/GenBank/DDBJ databases">
        <title>De-novo sequencing of pomegranate (Punica granatum L.) genome.</title>
        <authorList>
            <person name="Akparov Z."/>
            <person name="Amiraslanov A."/>
            <person name="Hajiyeva S."/>
            <person name="Abbasov M."/>
            <person name="Kaur K."/>
            <person name="Hamwieh A."/>
            <person name="Solovyev V."/>
            <person name="Salamov A."/>
            <person name="Braich B."/>
            <person name="Kosarev P."/>
            <person name="Mahmoud A."/>
            <person name="Hajiyev E."/>
            <person name="Babayeva S."/>
            <person name="Izzatullayeva V."/>
            <person name="Mammadov A."/>
            <person name="Mammadov A."/>
            <person name="Sharifova S."/>
            <person name="Ojaghi J."/>
            <person name="Eynullazada K."/>
            <person name="Bayramov B."/>
            <person name="Abdulazimova A."/>
            <person name="Shahmuradov I."/>
        </authorList>
    </citation>
    <scope>NUCLEOTIDE SEQUENCE [LARGE SCALE GENOMIC DNA]</scope>
    <source>
        <strain evidence="4">cv. AG2017</strain>
        <tissue evidence="3">Leaf</tissue>
    </source>
</reference>
<feature type="domain" description="Integrase catalytic" evidence="2">
    <location>
        <begin position="1"/>
        <end position="125"/>
    </location>
</feature>
<dbReference type="InterPro" id="IPR056924">
    <property type="entry name" value="SH3_Tf2-1"/>
</dbReference>
<dbReference type="InterPro" id="IPR036397">
    <property type="entry name" value="RNaseH_sf"/>
</dbReference>
<comment type="caution">
    <text evidence="3">The sequence shown here is derived from an EMBL/GenBank/DDBJ whole genome shotgun (WGS) entry which is preliminary data.</text>
</comment>
<dbReference type="Gene3D" id="3.30.420.10">
    <property type="entry name" value="Ribonuclease H-like superfamily/Ribonuclease H"/>
    <property type="match status" value="1"/>
</dbReference>
<organism evidence="3 4">
    <name type="scientific">Punica granatum</name>
    <name type="common">Pomegranate</name>
    <dbReference type="NCBI Taxonomy" id="22663"/>
    <lineage>
        <taxon>Eukaryota</taxon>
        <taxon>Viridiplantae</taxon>
        <taxon>Streptophyta</taxon>
        <taxon>Embryophyta</taxon>
        <taxon>Tracheophyta</taxon>
        <taxon>Spermatophyta</taxon>
        <taxon>Magnoliopsida</taxon>
        <taxon>eudicotyledons</taxon>
        <taxon>Gunneridae</taxon>
        <taxon>Pentapetalae</taxon>
        <taxon>rosids</taxon>
        <taxon>malvids</taxon>
        <taxon>Myrtales</taxon>
        <taxon>Lythraceae</taxon>
        <taxon>Punica</taxon>
    </lineage>
</organism>
<accession>A0A2I0KG62</accession>
<dbReference type="InterPro" id="IPR012337">
    <property type="entry name" value="RNaseH-like_sf"/>
</dbReference>
<dbReference type="EMBL" id="PGOL01000597">
    <property type="protein sequence ID" value="PKI67468.1"/>
    <property type="molecule type" value="Genomic_DNA"/>
</dbReference>
<dbReference type="STRING" id="22663.A0A2I0KG62"/>
<dbReference type="InterPro" id="IPR001584">
    <property type="entry name" value="Integrase_cat-core"/>
</dbReference>
<name>A0A2I0KG62_PUNGR</name>
<keyword evidence="4" id="KW-1185">Reference proteome</keyword>
<sequence>MAHFVPCLKTLDASHVADLYFKDIVKLHGIPKTITSNRDSKFMSHFWQMLWRKLEATLQFSSLHHPQIDGQIEVVSRSLGSLLRALIKGHIRQWDLQLPQAEFANNRSQSKTTGKSPFQIVYGSNPNSSLDLVLIPINNSFSSDAEERVKQIQEFHKEVRKKILQQNEKYKEQADKSRRSVSFKEEDLVWIHLRKERFHLGCFGKLNDGPFQISKRIGENAYKVELSKDYGVSDTFNVSNL</sequence>